<feature type="compositionally biased region" description="Polar residues" evidence="1">
    <location>
        <begin position="401"/>
        <end position="412"/>
    </location>
</feature>
<evidence type="ECO:0008006" key="5">
    <source>
        <dbReference type="Google" id="ProtNLM"/>
    </source>
</evidence>
<comment type="caution">
    <text evidence="3">The sequence shown here is derived from an EMBL/GenBank/DDBJ whole genome shotgun (WGS) entry which is preliminary data.</text>
</comment>
<protein>
    <recommendedName>
        <fullName evidence="5">Phytocyanin domain-containing protein</fullName>
    </recommendedName>
</protein>
<dbReference type="PANTHER" id="PTHR33021:SF339">
    <property type="entry name" value="OS07G0570600 PROTEIN"/>
    <property type="match status" value="1"/>
</dbReference>
<feature type="compositionally biased region" description="Low complexity" evidence="1">
    <location>
        <begin position="215"/>
        <end position="229"/>
    </location>
</feature>
<dbReference type="InterPro" id="IPR008972">
    <property type="entry name" value="Cupredoxin"/>
</dbReference>
<feature type="region of interest" description="Disordered" evidence="1">
    <location>
        <begin position="186"/>
        <end position="257"/>
    </location>
</feature>
<keyword evidence="4" id="KW-1185">Reference proteome</keyword>
<feature type="compositionally biased region" description="Low complexity" evidence="1">
    <location>
        <begin position="377"/>
        <end position="395"/>
    </location>
</feature>
<dbReference type="PANTHER" id="PTHR33021">
    <property type="entry name" value="BLUE COPPER PROTEIN"/>
    <property type="match status" value="1"/>
</dbReference>
<evidence type="ECO:0000313" key="3">
    <source>
        <dbReference type="EMBL" id="KAL2912128.1"/>
    </source>
</evidence>
<feature type="compositionally biased region" description="Low complexity" evidence="1">
    <location>
        <begin position="119"/>
        <end position="144"/>
    </location>
</feature>
<feature type="region of interest" description="Disordered" evidence="1">
    <location>
        <begin position="376"/>
        <end position="412"/>
    </location>
</feature>
<dbReference type="Gene3D" id="2.60.40.420">
    <property type="entry name" value="Cupredoxins - blue copper proteins"/>
    <property type="match status" value="2"/>
</dbReference>
<evidence type="ECO:0000256" key="1">
    <source>
        <dbReference type="SAM" id="MobiDB-lite"/>
    </source>
</evidence>
<feature type="region of interest" description="Disordered" evidence="1">
    <location>
        <begin position="119"/>
        <end position="159"/>
    </location>
</feature>
<gene>
    <name evidence="3" type="ORF">HK105_208406</name>
</gene>
<accession>A0ABR4MXZ1</accession>
<keyword evidence="2" id="KW-0732">Signal</keyword>
<feature type="chain" id="PRO_5046934318" description="Phytocyanin domain-containing protein" evidence="2">
    <location>
        <begin position="17"/>
        <end position="462"/>
    </location>
</feature>
<feature type="signal peptide" evidence="2">
    <location>
        <begin position="1"/>
        <end position="16"/>
    </location>
</feature>
<dbReference type="Proteomes" id="UP001527925">
    <property type="component" value="Unassembled WGS sequence"/>
</dbReference>
<evidence type="ECO:0000313" key="4">
    <source>
        <dbReference type="Proteomes" id="UP001527925"/>
    </source>
</evidence>
<name>A0ABR4MXZ1_9FUNG</name>
<sequence length="462" mass="47283">MRSAGLLVLGAAAAAAAPQEWIIHSQNRAFQPAVTTIRLGDSVTFVFETARRIVETVRDSCDQSKRGLDTGTQAVNATLTFKPSVTGTFYFTSASKGASDCNDGMKGILVVAAAETATTTQAKKPSAAATSPAKELSDTAASRPTPAPPPAGASSTNDDTAVAASAASLALAAAVASAAMLLPVSQVGRNPRNPSGTPEPDTFGARLSLGDDFMAPAAAHPAQPPAARRPTAHQRSPSECALRRTAPRRAAATQDRTASRRVLALAAATLSLAATASAAPQRWTIHSNLQSFQPKVTTILSGDTVTFVMDGTHQIYQTANSTSCDYNGGFDTGLRESNSLVNMTFTRPGTYFFSSSYSVNCLAGQRGTLIVQSLAGSTNPTSTSRTPTVSATAAAEGDGSSRGTGQNSDTTSTSTFLGFSPLAKSTQVIQNGAHAQARVAGQSAFAASAAVAVASALMSLFL</sequence>
<evidence type="ECO:0000256" key="2">
    <source>
        <dbReference type="SAM" id="SignalP"/>
    </source>
</evidence>
<feature type="compositionally biased region" description="Low complexity" evidence="1">
    <location>
        <begin position="248"/>
        <end position="257"/>
    </location>
</feature>
<proteinExistence type="predicted"/>
<reference evidence="3 4" key="1">
    <citation type="submission" date="2023-09" db="EMBL/GenBank/DDBJ databases">
        <title>Pangenome analysis of Batrachochytrium dendrobatidis and related Chytrids.</title>
        <authorList>
            <person name="Yacoub M.N."/>
            <person name="Stajich J.E."/>
            <person name="James T.Y."/>
        </authorList>
    </citation>
    <scope>NUCLEOTIDE SEQUENCE [LARGE SCALE GENOMIC DNA]</scope>
    <source>
        <strain evidence="3 4">JEL0888</strain>
    </source>
</reference>
<dbReference type="SUPFAM" id="SSF49503">
    <property type="entry name" value="Cupredoxins"/>
    <property type="match status" value="2"/>
</dbReference>
<organism evidence="3 4">
    <name type="scientific">Polyrhizophydium stewartii</name>
    <dbReference type="NCBI Taxonomy" id="2732419"/>
    <lineage>
        <taxon>Eukaryota</taxon>
        <taxon>Fungi</taxon>
        <taxon>Fungi incertae sedis</taxon>
        <taxon>Chytridiomycota</taxon>
        <taxon>Chytridiomycota incertae sedis</taxon>
        <taxon>Chytridiomycetes</taxon>
        <taxon>Rhizophydiales</taxon>
        <taxon>Rhizophydiales incertae sedis</taxon>
        <taxon>Polyrhizophydium</taxon>
    </lineage>
</organism>
<dbReference type="EMBL" id="JADGIZ020000076">
    <property type="protein sequence ID" value="KAL2912128.1"/>
    <property type="molecule type" value="Genomic_DNA"/>
</dbReference>
<dbReference type="InterPro" id="IPR039391">
    <property type="entry name" value="Phytocyanin-like"/>
</dbReference>